<feature type="transmembrane region" description="Helical" evidence="1">
    <location>
        <begin position="21"/>
        <end position="40"/>
    </location>
</feature>
<dbReference type="EMBL" id="FWPT01000007">
    <property type="protein sequence ID" value="SMA49404.1"/>
    <property type="molecule type" value="Genomic_DNA"/>
</dbReference>
<evidence type="ECO:0000256" key="1">
    <source>
        <dbReference type="SAM" id="Phobius"/>
    </source>
</evidence>
<keyword evidence="1" id="KW-1133">Transmembrane helix</keyword>
<reference evidence="2 3" key="1">
    <citation type="submission" date="2017-03" db="EMBL/GenBank/DDBJ databases">
        <authorList>
            <person name="Afonso C.L."/>
            <person name="Miller P.J."/>
            <person name="Scott M.A."/>
            <person name="Spackman E."/>
            <person name="Goraichik I."/>
            <person name="Dimitrov K.M."/>
            <person name="Suarez D.L."/>
            <person name="Swayne D.E."/>
        </authorList>
    </citation>
    <scope>NUCLEOTIDE SEQUENCE [LARGE SCALE GENOMIC DNA]</scope>
    <source>
        <strain evidence="2">SB41UT1</strain>
    </source>
</reference>
<dbReference type="Proteomes" id="UP000196573">
    <property type="component" value="Unassembled WGS sequence"/>
</dbReference>
<dbReference type="OrthoDB" id="6195128at2"/>
<keyword evidence="1" id="KW-0812">Transmembrane</keyword>
<name>A0A1X7AMV6_9GAMM</name>
<protein>
    <submittedName>
        <fullName evidence="2">Uncharacterized protein</fullName>
    </submittedName>
</protein>
<proteinExistence type="predicted"/>
<accession>A0A1X7AMV6</accession>
<keyword evidence="1" id="KW-0472">Membrane</keyword>
<dbReference type="AlphaFoldDB" id="A0A1X7AMV6"/>
<keyword evidence="3" id="KW-1185">Reference proteome</keyword>
<evidence type="ECO:0000313" key="2">
    <source>
        <dbReference type="EMBL" id="SMA49404.1"/>
    </source>
</evidence>
<dbReference type="RefSeq" id="WP_087111723.1">
    <property type="nucleotide sequence ID" value="NZ_CBCSCN010000007.1"/>
</dbReference>
<feature type="transmembrane region" description="Helical" evidence="1">
    <location>
        <begin position="106"/>
        <end position="125"/>
    </location>
</feature>
<gene>
    <name evidence="2" type="ORF">EHSB41UT_03241</name>
</gene>
<sequence length="136" mass="15867">MESKLFDEEDIKQEAKKHNDFLNTGVGLISFTLALTCLSFNDPQKAALLCFPIVLGILLQARNHFPPTLREIKILEKETKDEHVIEVRKYLDKKYLGVKSLLTKNLLYWYGCSFYLVVLVIHEYIDVVIELIFKYL</sequence>
<organism evidence="2 3">
    <name type="scientific">Parendozoicomonas haliclonae</name>
    <dbReference type="NCBI Taxonomy" id="1960125"/>
    <lineage>
        <taxon>Bacteria</taxon>
        <taxon>Pseudomonadati</taxon>
        <taxon>Pseudomonadota</taxon>
        <taxon>Gammaproteobacteria</taxon>
        <taxon>Oceanospirillales</taxon>
        <taxon>Endozoicomonadaceae</taxon>
        <taxon>Parendozoicomonas</taxon>
    </lineage>
</organism>
<evidence type="ECO:0000313" key="3">
    <source>
        <dbReference type="Proteomes" id="UP000196573"/>
    </source>
</evidence>